<evidence type="ECO:0000259" key="6">
    <source>
        <dbReference type="Pfam" id="PF02826"/>
    </source>
</evidence>
<evidence type="ECO:0000259" key="5">
    <source>
        <dbReference type="Pfam" id="PF00389"/>
    </source>
</evidence>
<dbReference type="PANTHER" id="PTHR42789">
    <property type="entry name" value="D-ISOMER SPECIFIC 2-HYDROXYACID DEHYDROGENASE FAMILY PROTEIN (AFU_ORTHOLOGUE AFUA_6G10090)"/>
    <property type="match status" value="1"/>
</dbReference>
<name>A0A7X3CV83_9BACL</name>
<evidence type="ECO:0000256" key="1">
    <source>
        <dbReference type="ARBA" id="ARBA00005854"/>
    </source>
</evidence>
<dbReference type="GO" id="GO:0051287">
    <property type="term" value="F:NAD binding"/>
    <property type="evidence" value="ECO:0007669"/>
    <property type="project" value="InterPro"/>
</dbReference>
<reference evidence="7 8" key="1">
    <citation type="submission" date="2019-11" db="EMBL/GenBank/DDBJ databases">
        <title>Draft genome sequences of five Paenibacillus species of dairy origin.</title>
        <authorList>
            <person name="Olajide A.M."/>
            <person name="Chen S."/>
            <person name="Lapointe G."/>
        </authorList>
    </citation>
    <scope>NUCLEOTIDE SEQUENCE [LARGE SCALE GENOMIC DNA]</scope>
    <source>
        <strain evidence="7 8">2CS3</strain>
    </source>
</reference>
<evidence type="ECO:0000313" key="7">
    <source>
        <dbReference type="EMBL" id="MUG72927.1"/>
    </source>
</evidence>
<keyword evidence="3" id="KW-0520">NAD</keyword>
<feature type="domain" description="D-isomer specific 2-hydroxyacid dehydrogenase catalytic" evidence="5">
    <location>
        <begin position="28"/>
        <end position="316"/>
    </location>
</feature>
<dbReference type="InterPro" id="IPR029753">
    <property type="entry name" value="D-isomer_DH_CS"/>
</dbReference>
<dbReference type="Gene3D" id="3.40.50.720">
    <property type="entry name" value="NAD(P)-binding Rossmann-like Domain"/>
    <property type="match status" value="2"/>
</dbReference>
<protein>
    <recommendedName>
        <fullName evidence="9">Hydroxyacid dehydrogenase</fullName>
    </recommendedName>
</protein>
<dbReference type="InterPro" id="IPR006140">
    <property type="entry name" value="D-isomer_DH_NAD-bd"/>
</dbReference>
<dbReference type="RefSeq" id="WP_155615389.1">
    <property type="nucleotide sequence ID" value="NZ_WNZX01000019.1"/>
</dbReference>
<evidence type="ECO:0000313" key="8">
    <source>
        <dbReference type="Proteomes" id="UP000450917"/>
    </source>
</evidence>
<dbReference type="SUPFAM" id="SSF51735">
    <property type="entry name" value="NAD(P)-binding Rossmann-fold domains"/>
    <property type="match status" value="1"/>
</dbReference>
<dbReference type="Pfam" id="PF02826">
    <property type="entry name" value="2-Hacid_dh_C"/>
    <property type="match status" value="1"/>
</dbReference>
<evidence type="ECO:0000256" key="2">
    <source>
        <dbReference type="ARBA" id="ARBA00023002"/>
    </source>
</evidence>
<dbReference type="InterPro" id="IPR006139">
    <property type="entry name" value="D-isomer_2_OHA_DH_cat_dom"/>
</dbReference>
<keyword evidence="2 4" id="KW-0560">Oxidoreductase</keyword>
<sequence length="317" mass="34603">MSAQDAVKKLAVLGDYEKVFPTSPYANPCRERGFEITFSHDPVTEAEAVELMREADVVVLVRERVPLPDHVLKQLPRLKAISQAGTGVSHIDLDAVNQRGIQVFTSPGLSISSVAELTIGMMIACSRQFPVHQAHLKEGNWIQTPGFELKGKRLGLLGFGKIAKEVAKIASALGMEVTAWRPTGIKGDENSYGVQVLELDELLGTSDVVSVHLRLVPALKGLLNRERLRQLKQGSIVINTSRGALVDTEALVGLLKSGHLRGAGIDTFEEEPLKSNPFADCPNVVLTPHIGYVTWDVLQRFADESLKNIITFKDNGI</sequence>
<comment type="caution">
    <text evidence="7">The sequence shown here is derived from an EMBL/GenBank/DDBJ whole genome shotgun (WGS) entry which is preliminary data.</text>
</comment>
<dbReference type="InterPro" id="IPR050857">
    <property type="entry name" value="D-2-hydroxyacid_DH"/>
</dbReference>
<accession>A0A7X3CV83</accession>
<dbReference type="InterPro" id="IPR036291">
    <property type="entry name" value="NAD(P)-bd_dom_sf"/>
</dbReference>
<evidence type="ECO:0008006" key="9">
    <source>
        <dbReference type="Google" id="ProtNLM"/>
    </source>
</evidence>
<feature type="domain" description="D-isomer specific 2-hydroxyacid dehydrogenase NAD-binding" evidence="6">
    <location>
        <begin position="119"/>
        <end position="291"/>
    </location>
</feature>
<dbReference type="FunFam" id="3.40.50.720:FF:000203">
    <property type="entry name" value="D-3-phosphoglycerate dehydrogenase (SerA)"/>
    <property type="match status" value="1"/>
</dbReference>
<evidence type="ECO:0000256" key="3">
    <source>
        <dbReference type="ARBA" id="ARBA00023027"/>
    </source>
</evidence>
<proteinExistence type="inferred from homology"/>
<dbReference type="GO" id="GO:0016616">
    <property type="term" value="F:oxidoreductase activity, acting on the CH-OH group of donors, NAD or NADP as acceptor"/>
    <property type="evidence" value="ECO:0007669"/>
    <property type="project" value="InterPro"/>
</dbReference>
<keyword evidence="8" id="KW-1185">Reference proteome</keyword>
<dbReference type="AlphaFoldDB" id="A0A7X3CV83"/>
<dbReference type="EMBL" id="WNZX01000019">
    <property type="protein sequence ID" value="MUG72927.1"/>
    <property type="molecule type" value="Genomic_DNA"/>
</dbReference>
<evidence type="ECO:0000256" key="4">
    <source>
        <dbReference type="RuleBase" id="RU003719"/>
    </source>
</evidence>
<dbReference type="PROSITE" id="PS00671">
    <property type="entry name" value="D_2_HYDROXYACID_DH_3"/>
    <property type="match status" value="1"/>
</dbReference>
<dbReference type="Proteomes" id="UP000450917">
    <property type="component" value="Unassembled WGS sequence"/>
</dbReference>
<dbReference type="Pfam" id="PF00389">
    <property type="entry name" value="2-Hacid_dh"/>
    <property type="match status" value="1"/>
</dbReference>
<organism evidence="7 8">
    <name type="scientific">Paenibacillus validus</name>
    <dbReference type="NCBI Taxonomy" id="44253"/>
    <lineage>
        <taxon>Bacteria</taxon>
        <taxon>Bacillati</taxon>
        <taxon>Bacillota</taxon>
        <taxon>Bacilli</taxon>
        <taxon>Bacillales</taxon>
        <taxon>Paenibacillaceae</taxon>
        <taxon>Paenibacillus</taxon>
    </lineage>
</organism>
<dbReference type="PANTHER" id="PTHR42789:SF1">
    <property type="entry name" value="D-ISOMER SPECIFIC 2-HYDROXYACID DEHYDROGENASE FAMILY PROTEIN (AFU_ORTHOLOGUE AFUA_6G10090)"/>
    <property type="match status" value="1"/>
</dbReference>
<dbReference type="SUPFAM" id="SSF52283">
    <property type="entry name" value="Formate/glycerate dehydrogenase catalytic domain-like"/>
    <property type="match status" value="1"/>
</dbReference>
<comment type="similarity">
    <text evidence="1 4">Belongs to the D-isomer specific 2-hydroxyacid dehydrogenase family.</text>
</comment>
<gene>
    <name evidence="7" type="ORF">GNP93_19905</name>
</gene>